<organism evidence="2 3">
    <name type="scientific">Cymbomonas tetramitiformis</name>
    <dbReference type="NCBI Taxonomy" id="36881"/>
    <lineage>
        <taxon>Eukaryota</taxon>
        <taxon>Viridiplantae</taxon>
        <taxon>Chlorophyta</taxon>
        <taxon>Pyramimonadophyceae</taxon>
        <taxon>Pyramimonadales</taxon>
        <taxon>Pyramimonadaceae</taxon>
        <taxon>Cymbomonas</taxon>
    </lineage>
</organism>
<evidence type="ECO:0000313" key="2">
    <source>
        <dbReference type="EMBL" id="KAK3255683.1"/>
    </source>
</evidence>
<protein>
    <submittedName>
        <fullName evidence="2">Uncharacterized protein</fullName>
    </submittedName>
</protein>
<evidence type="ECO:0000256" key="1">
    <source>
        <dbReference type="SAM" id="MobiDB-lite"/>
    </source>
</evidence>
<keyword evidence="3" id="KW-1185">Reference proteome</keyword>
<feature type="compositionally biased region" description="Polar residues" evidence="1">
    <location>
        <begin position="33"/>
        <end position="55"/>
    </location>
</feature>
<evidence type="ECO:0000313" key="3">
    <source>
        <dbReference type="Proteomes" id="UP001190700"/>
    </source>
</evidence>
<feature type="region of interest" description="Disordered" evidence="1">
    <location>
        <begin position="22"/>
        <end position="60"/>
    </location>
</feature>
<reference evidence="2 3" key="1">
    <citation type="journal article" date="2015" name="Genome Biol. Evol.">
        <title>Comparative Genomics of a Bacterivorous Green Alga Reveals Evolutionary Causalities and Consequences of Phago-Mixotrophic Mode of Nutrition.</title>
        <authorList>
            <person name="Burns J.A."/>
            <person name="Paasch A."/>
            <person name="Narechania A."/>
            <person name="Kim E."/>
        </authorList>
    </citation>
    <scope>NUCLEOTIDE SEQUENCE [LARGE SCALE GENOMIC DNA]</scope>
    <source>
        <strain evidence="2 3">PLY_AMNH</strain>
    </source>
</reference>
<sequence length="98" mass="10830">MHRIRHCTVLCGEQELLSSIPEAQKLEREQRSANRASRVSQHFSALATESGTSGQAEPEPAVQAPTVIFEEDMDSSDSAKFSSYLGKLPKYTSTKDED</sequence>
<proteinExistence type="predicted"/>
<dbReference type="EMBL" id="LGRX02022393">
    <property type="protein sequence ID" value="KAK3255683.1"/>
    <property type="molecule type" value="Genomic_DNA"/>
</dbReference>
<dbReference type="AlphaFoldDB" id="A0AAE0F9Q0"/>
<accession>A0AAE0F9Q0</accession>
<gene>
    <name evidence="2" type="ORF">CYMTET_35148</name>
</gene>
<comment type="caution">
    <text evidence="2">The sequence shown here is derived from an EMBL/GenBank/DDBJ whole genome shotgun (WGS) entry which is preliminary data.</text>
</comment>
<name>A0AAE0F9Q0_9CHLO</name>
<dbReference type="Proteomes" id="UP001190700">
    <property type="component" value="Unassembled WGS sequence"/>
</dbReference>